<name>A0A853I4U2_9GAMM</name>
<feature type="compositionally biased region" description="Basic and acidic residues" evidence="1">
    <location>
        <begin position="68"/>
        <end position="83"/>
    </location>
</feature>
<dbReference type="EMBL" id="JACCKB010000054">
    <property type="protein sequence ID" value="NYZ68920.1"/>
    <property type="molecule type" value="Genomic_DNA"/>
</dbReference>
<gene>
    <name evidence="2" type="ORF">H0A36_23145</name>
</gene>
<evidence type="ECO:0000256" key="1">
    <source>
        <dbReference type="SAM" id="MobiDB-lite"/>
    </source>
</evidence>
<evidence type="ECO:0000313" key="3">
    <source>
        <dbReference type="Proteomes" id="UP000569732"/>
    </source>
</evidence>
<feature type="compositionally biased region" description="Polar residues" evidence="1">
    <location>
        <begin position="36"/>
        <end position="67"/>
    </location>
</feature>
<evidence type="ECO:0000313" key="2">
    <source>
        <dbReference type="EMBL" id="NYZ68920.1"/>
    </source>
</evidence>
<sequence length="159" mass="17495">MRKETLWAVLIVTTVVTVGVAGVGWNSWKDHLHSTALQSPENNSSIREDSLSSQMAEPVKHSQSVSSKQDERDSSQTREKADHTTNSVQESAQALQPSTNQPTLQRTEKQDSLSAATKNQRTRIIVKDPVVLDSIDVMAELKGKELSAEDAIKVVDEES</sequence>
<proteinExistence type="predicted"/>
<accession>A0A853I4U2</accession>
<feature type="region of interest" description="Disordered" evidence="1">
    <location>
        <begin position="36"/>
        <end position="122"/>
    </location>
</feature>
<protein>
    <submittedName>
        <fullName evidence="2">Uncharacterized protein</fullName>
    </submittedName>
</protein>
<dbReference type="Proteomes" id="UP000569732">
    <property type="component" value="Unassembled WGS sequence"/>
</dbReference>
<organism evidence="2 3">
    <name type="scientific">Spartinivicinus marinus</name>
    <dbReference type="NCBI Taxonomy" id="2994442"/>
    <lineage>
        <taxon>Bacteria</taxon>
        <taxon>Pseudomonadati</taxon>
        <taxon>Pseudomonadota</taxon>
        <taxon>Gammaproteobacteria</taxon>
        <taxon>Oceanospirillales</taxon>
        <taxon>Zooshikellaceae</taxon>
        <taxon>Spartinivicinus</taxon>
    </lineage>
</organism>
<dbReference type="RefSeq" id="WP_180570921.1">
    <property type="nucleotide sequence ID" value="NZ_JACCKB010000054.1"/>
</dbReference>
<feature type="compositionally biased region" description="Polar residues" evidence="1">
    <location>
        <begin position="84"/>
        <end position="105"/>
    </location>
</feature>
<dbReference type="AlphaFoldDB" id="A0A853I4U2"/>
<reference evidence="2 3" key="1">
    <citation type="submission" date="2020-07" db="EMBL/GenBank/DDBJ databases">
        <title>Endozoicomonas sp. nov., isolated from sediment.</title>
        <authorList>
            <person name="Gu T."/>
        </authorList>
    </citation>
    <scope>NUCLEOTIDE SEQUENCE [LARGE SCALE GENOMIC DNA]</scope>
    <source>
        <strain evidence="2 3">SM1973</strain>
    </source>
</reference>
<keyword evidence="3" id="KW-1185">Reference proteome</keyword>
<comment type="caution">
    <text evidence="2">The sequence shown here is derived from an EMBL/GenBank/DDBJ whole genome shotgun (WGS) entry which is preliminary data.</text>
</comment>